<evidence type="ECO:0008006" key="3">
    <source>
        <dbReference type="Google" id="ProtNLM"/>
    </source>
</evidence>
<dbReference type="Proteomes" id="UP000774750">
    <property type="component" value="Unassembled WGS sequence"/>
</dbReference>
<proteinExistence type="predicted"/>
<gene>
    <name evidence="1" type="ORF">H6A12_11540</name>
</gene>
<evidence type="ECO:0000313" key="2">
    <source>
        <dbReference type="Proteomes" id="UP000774750"/>
    </source>
</evidence>
<protein>
    <recommendedName>
        <fullName evidence="3">Phage portal protein</fullName>
    </recommendedName>
</protein>
<dbReference type="EMBL" id="JACJKY010000026">
    <property type="protein sequence ID" value="MBM6921783.1"/>
    <property type="molecule type" value="Genomic_DNA"/>
</dbReference>
<accession>A0A938X8H5</accession>
<comment type="caution">
    <text evidence="1">The sequence shown here is derived from an EMBL/GenBank/DDBJ whole genome shotgun (WGS) entry which is preliminary data.</text>
</comment>
<reference evidence="1" key="2">
    <citation type="journal article" date="2021" name="Sci. Rep.">
        <title>The distribution of antibiotic resistance genes in chicken gut microbiota commensals.</title>
        <authorList>
            <person name="Juricova H."/>
            <person name="Matiasovicova J."/>
            <person name="Kubasova T."/>
            <person name="Cejkova D."/>
            <person name="Rychlik I."/>
        </authorList>
    </citation>
    <scope>NUCLEOTIDE SEQUENCE</scope>
    <source>
        <strain evidence="1">An559</strain>
    </source>
</reference>
<dbReference type="AlphaFoldDB" id="A0A938X8H5"/>
<evidence type="ECO:0000313" key="1">
    <source>
        <dbReference type="EMBL" id="MBM6921783.1"/>
    </source>
</evidence>
<keyword evidence="2" id="KW-1185">Reference proteome</keyword>
<organism evidence="1 2">
    <name type="scientific">Merdimmobilis hominis</name>
    <dbReference type="NCBI Taxonomy" id="2897707"/>
    <lineage>
        <taxon>Bacteria</taxon>
        <taxon>Bacillati</taxon>
        <taxon>Bacillota</taxon>
        <taxon>Clostridia</taxon>
        <taxon>Eubacteriales</taxon>
        <taxon>Oscillospiraceae</taxon>
        <taxon>Merdimmobilis</taxon>
    </lineage>
</organism>
<sequence length="506" mass="57023">MKITPEQLRAEYEAARAYKQRIGVYDTAQRNERFFIGDQWYGVNAPRDLDKPVFNILKRVVAYFVATVVSDDVAVSISDLYGEDSLEDVSRQLTAVIETASIKDKNRDVIRNAAVDGDGCLYLYFDPDRETGQAVRGAIAAEVIDNTNLHFGNPYCDEVEKQPYLIAAVRRRLPEIRAEAMRHGMCREDAMLIQSDMDTNGEETDADDTRATMLVRFWKERDENGIPRVHLMKTVGDQVIMKPTNLGYRRYPFAWFSWDKVKNSYHGQAAVTGLLPNQIFVNKLFAMSMEHVKAMAFPKVIYNRDMVAGKWNNDIGAAIAVSGDPNRAVASGFRAPDMSAQVLQMIDKVISYTRETMGANDVILGNVQPDNTSAILAVQKSAIVPLELQRMAFYRYMEDVVRIILDIMACDYGVRMTRSEQGQPIQTDFSKLAGMELRTNVDVGASSYWSELMQVQTLDRLFERGILSDAALYLESVPSSYIRNKDKIIESIKKQQASLGGEEAAE</sequence>
<reference evidence="1" key="1">
    <citation type="submission" date="2020-08" db="EMBL/GenBank/DDBJ databases">
        <authorList>
            <person name="Cejkova D."/>
            <person name="Kubasova T."/>
            <person name="Jahodarova E."/>
            <person name="Rychlik I."/>
        </authorList>
    </citation>
    <scope>NUCLEOTIDE SEQUENCE</scope>
    <source>
        <strain evidence="1">An559</strain>
    </source>
</reference>
<dbReference type="RefSeq" id="WP_204448039.1">
    <property type="nucleotide sequence ID" value="NZ_JACJKY010000026.1"/>
</dbReference>
<name>A0A938X8H5_9FIRM</name>